<dbReference type="JaponicusDB" id="SJAG_04281">
    <property type="gene designation" value="rsm18"/>
</dbReference>
<evidence type="ECO:0000313" key="8">
    <source>
        <dbReference type="JaponicusDB" id="SJAG_04281"/>
    </source>
</evidence>
<dbReference type="GO" id="GO:1990904">
    <property type="term" value="C:ribonucleoprotein complex"/>
    <property type="evidence" value="ECO:0007669"/>
    <property type="project" value="UniProtKB-KW"/>
</dbReference>
<protein>
    <recommendedName>
        <fullName evidence="4">Small ribosomal subunit protein bS18m</fullName>
    </recommendedName>
</protein>
<dbReference type="PANTHER" id="PTHR13479">
    <property type="entry name" value="30S RIBOSOMAL PROTEIN S18"/>
    <property type="match status" value="1"/>
</dbReference>
<dbReference type="eggNOG" id="KOG3162">
    <property type="taxonomic scope" value="Eukaryota"/>
</dbReference>
<reference evidence="7 9" key="1">
    <citation type="journal article" date="2011" name="Science">
        <title>Comparative functional genomics of the fission yeasts.</title>
        <authorList>
            <person name="Rhind N."/>
            <person name="Chen Z."/>
            <person name="Yassour M."/>
            <person name="Thompson D.A."/>
            <person name="Haas B.J."/>
            <person name="Habib N."/>
            <person name="Wapinski I."/>
            <person name="Roy S."/>
            <person name="Lin M.F."/>
            <person name="Heiman D.I."/>
            <person name="Young S.K."/>
            <person name="Furuya K."/>
            <person name="Guo Y."/>
            <person name="Pidoux A."/>
            <person name="Chen H.M."/>
            <person name="Robbertse B."/>
            <person name="Goldberg J.M."/>
            <person name="Aoki K."/>
            <person name="Bayne E.H."/>
            <person name="Berlin A.M."/>
            <person name="Desjardins C.A."/>
            <person name="Dobbs E."/>
            <person name="Dukaj L."/>
            <person name="Fan L."/>
            <person name="FitzGerald M.G."/>
            <person name="French C."/>
            <person name="Gujja S."/>
            <person name="Hansen K."/>
            <person name="Keifenheim D."/>
            <person name="Levin J.Z."/>
            <person name="Mosher R.A."/>
            <person name="Mueller C.A."/>
            <person name="Pfiffner J."/>
            <person name="Priest M."/>
            <person name="Russ C."/>
            <person name="Smialowska A."/>
            <person name="Swoboda P."/>
            <person name="Sykes S.M."/>
            <person name="Vaughn M."/>
            <person name="Vengrova S."/>
            <person name="Yoder R."/>
            <person name="Zeng Q."/>
            <person name="Allshire R."/>
            <person name="Baulcombe D."/>
            <person name="Birren B.W."/>
            <person name="Brown W."/>
            <person name="Ekwall K."/>
            <person name="Kellis M."/>
            <person name="Leatherwood J."/>
            <person name="Levin H."/>
            <person name="Margalit H."/>
            <person name="Martienssen R."/>
            <person name="Nieduszynski C.A."/>
            <person name="Spatafora J.W."/>
            <person name="Friedman N."/>
            <person name="Dalgaard J.Z."/>
            <person name="Baumann P."/>
            <person name="Niki H."/>
            <person name="Regev A."/>
            <person name="Nusbaum C."/>
        </authorList>
    </citation>
    <scope>NUCLEOTIDE SEQUENCE [LARGE SCALE GENOMIC DNA]</scope>
    <source>
        <strain evidence="9">yFS275 / FY16936</strain>
    </source>
</reference>
<dbReference type="STRING" id="402676.B6K6E9"/>
<dbReference type="GO" id="GO:0006412">
    <property type="term" value="P:translation"/>
    <property type="evidence" value="ECO:0007669"/>
    <property type="project" value="InterPro"/>
</dbReference>
<dbReference type="InterPro" id="IPR001648">
    <property type="entry name" value="Ribosomal_bS18"/>
</dbReference>
<organism evidence="7 9">
    <name type="scientific">Schizosaccharomyces japonicus (strain yFS275 / FY16936)</name>
    <name type="common">Fission yeast</name>
    <dbReference type="NCBI Taxonomy" id="402676"/>
    <lineage>
        <taxon>Eukaryota</taxon>
        <taxon>Fungi</taxon>
        <taxon>Dikarya</taxon>
        <taxon>Ascomycota</taxon>
        <taxon>Taphrinomycotina</taxon>
        <taxon>Schizosaccharomycetes</taxon>
        <taxon>Schizosaccharomycetales</taxon>
        <taxon>Schizosaccharomycetaceae</taxon>
        <taxon>Schizosaccharomyces</taxon>
    </lineage>
</organism>
<gene>
    <name evidence="8" type="primary">rsm18</name>
    <name evidence="7" type="ORF">SJAG_04281</name>
</gene>
<dbReference type="EMBL" id="KE651167">
    <property type="protein sequence ID" value="EEB09103.2"/>
    <property type="molecule type" value="Genomic_DNA"/>
</dbReference>
<dbReference type="SUPFAM" id="SSF46911">
    <property type="entry name" value="Ribosomal protein S18"/>
    <property type="match status" value="1"/>
</dbReference>
<evidence type="ECO:0000256" key="3">
    <source>
        <dbReference type="ARBA" id="ARBA00023274"/>
    </source>
</evidence>
<dbReference type="AlphaFoldDB" id="B6K6E9"/>
<dbReference type="VEuPathDB" id="FungiDB:SJAG_04281"/>
<dbReference type="HOGENOM" id="CLU_082177_2_0_1"/>
<dbReference type="Proteomes" id="UP000001744">
    <property type="component" value="Unassembled WGS sequence"/>
</dbReference>
<dbReference type="Gene3D" id="4.10.640.10">
    <property type="entry name" value="Ribosomal protein S18"/>
    <property type="match status" value="1"/>
</dbReference>
<dbReference type="GO" id="GO:0005840">
    <property type="term" value="C:ribosome"/>
    <property type="evidence" value="ECO:0007669"/>
    <property type="project" value="UniProtKB-KW"/>
</dbReference>
<keyword evidence="9" id="KW-1185">Reference proteome</keyword>
<proteinExistence type="inferred from homology"/>
<dbReference type="HAMAP" id="MF_00270">
    <property type="entry name" value="Ribosomal_bS18"/>
    <property type="match status" value="1"/>
</dbReference>
<dbReference type="InterPro" id="IPR036870">
    <property type="entry name" value="Ribosomal_bS18_sf"/>
</dbReference>
<accession>B6K6E9</accession>
<dbReference type="GO" id="GO:0003735">
    <property type="term" value="F:structural constituent of ribosome"/>
    <property type="evidence" value="ECO:0007669"/>
    <property type="project" value="InterPro"/>
</dbReference>
<dbReference type="GeneID" id="7052541"/>
<dbReference type="PRINTS" id="PR00974">
    <property type="entry name" value="RIBOSOMALS18"/>
</dbReference>
<keyword evidence="2 5" id="KW-0689">Ribosomal protein</keyword>
<feature type="region of interest" description="Disordered" evidence="6">
    <location>
        <begin position="45"/>
        <end position="69"/>
    </location>
</feature>
<dbReference type="NCBIfam" id="TIGR00165">
    <property type="entry name" value="S18"/>
    <property type="match status" value="1"/>
</dbReference>
<sequence>MKLLDSLITTFQHGTFTSTGSIVRTNVLRKSNNLRSLRFITTKYNTSQQRQGKNSSSVTIPRSLMPNLGPGDVYTPSDLTLEAVDAQRNEFRQRRPADPFTALGKSPLDYWKNPVVLSEYLTELGRIKHRAVTGLSAKHQRQLTRAIKRARATGVLPSKCRSVHWALQTKF</sequence>
<evidence type="ECO:0000256" key="5">
    <source>
        <dbReference type="RuleBase" id="RU003910"/>
    </source>
</evidence>
<dbReference type="OMA" id="LSMAIEY"/>
<comment type="similarity">
    <text evidence="1 5">Belongs to the bacterial ribosomal protein bS18 family.</text>
</comment>
<name>B6K6E9_SCHJY</name>
<evidence type="ECO:0000256" key="2">
    <source>
        <dbReference type="ARBA" id="ARBA00022980"/>
    </source>
</evidence>
<dbReference type="Pfam" id="PF01084">
    <property type="entry name" value="Ribosomal_S18"/>
    <property type="match status" value="1"/>
</dbReference>
<keyword evidence="3 5" id="KW-0687">Ribonucleoprotein</keyword>
<dbReference type="RefSeq" id="XP_002175396.2">
    <property type="nucleotide sequence ID" value="XM_002175360.2"/>
</dbReference>
<evidence type="ECO:0000256" key="6">
    <source>
        <dbReference type="SAM" id="MobiDB-lite"/>
    </source>
</evidence>
<evidence type="ECO:0000313" key="7">
    <source>
        <dbReference type="EMBL" id="EEB09103.2"/>
    </source>
</evidence>
<dbReference type="OrthoDB" id="21463at2759"/>
<evidence type="ECO:0000256" key="1">
    <source>
        <dbReference type="ARBA" id="ARBA00005589"/>
    </source>
</evidence>
<dbReference type="PANTHER" id="PTHR13479:SF40">
    <property type="entry name" value="SMALL RIBOSOMAL SUBUNIT PROTEIN BS18M"/>
    <property type="match status" value="1"/>
</dbReference>
<feature type="compositionally biased region" description="Polar residues" evidence="6">
    <location>
        <begin position="45"/>
        <end position="60"/>
    </location>
</feature>
<evidence type="ECO:0000256" key="4">
    <source>
        <dbReference type="ARBA" id="ARBA00035264"/>
    </source>
</evidence>
<evidence type="ECO:0000313" key="9">
    <source>
        <dbReference type="Proteomes" id="UP000001744"/>
    </source>
</evidence>